<dbReference type="PANTHER" id="PTHR31315:SF1">
    <property type="entry name" value="PROTEIN SIP5"/>
    <property type="match status" value="1"/>
</dbReference>
<dbReference type="AlphaFoldDB" id="A0A1M8ACI9"/>
<dbReference type="InterPro" id="IPR039301">
    <property type="entry name" value="Sip5/DA2"/>
</dbReference>
<keyword evidence="4" id="KW-1185">Reference proteome</keyword>
<name>A0A1M8ACI9_MALS4</name>
<evidence type="ECO:0000313" key="3">
    <source>
        <dbReference type="EMBL" id="SHO79934.1"/>
    </source>
</evidence>
<dbReference type="PANTHER" id="PTHR31315">
    <property type="entry name" value="PROTEIN SIP5"/>
    <property type="match status" value="1"/>
</dbReference>
<feature type="compositionally biased region" description="Basic and acidic residues" evidence="2">
    <location>
        <begin position="343"/>
        <end position="362"/>
    </location>
</feature>
<dbReference type="OMA" id="MDLEDWM"/>
<evidence type="ECO:0000313" key="4">
    <source>
        <dbReference type="Proteomes" id="UP000186303"/>
    </source>
</evidence>
<evidence type="ECO:0008006" key="5">
    <source>
        <dbReference type="Google" id="ProtNLM"/>
    </source>
</evidence>
<feature type="region of interest" description="Disordered" evidence="2">
    <location>
        <begin position="343"/>
        <end position="517"/>
    </location>
</feature>
<sequence length="610" mass="65847">MGQQVGREADAGAAPRFRHVIERSQELSNMRLTRDSPLLQTKAQLSRRSEEPAADRISSKTRVDDGYVVRQGIYAARSDYDDQTVRKLIVERKLSPFFPGAEDEDDLPVTSVRSECPICFLYFPTALNHARCCLQPICTECFVQIQRVDPATHVPPTSQPAACPFCVTSDFGVVYQPSKQGTGMDAQAAIEHAATAIGTGGAQAQGRASFAADDPRVVLVDHIHSNWKDKLEKALQNTARTENRRVIMRQDGDSLIPIGVSSSHTGDALASFVEQNSHLGHNGPGGSIVLHGYVFEQELQRHIQQQMSPLQRTRRSMDRTRALHLAPEELDEILLRETLRRSRMEHQEEQRRHSMNEARPESRTGQPRRLSLLPRRLANGAAMKLKGSRSEADDGPKTSAPGSHAETHTPAASSASTSVSGGRSTPTATTDRATPAPDSSAVPAVAAPAAAPQTPPQLLTNATPHRSSVNTPRDHSLAEHLPAASQASEASIPPRGLTRSESIAGGQGASGLTEPTQSSAALGMKAWGHMDRSPGEIPVTPRSRMSTPVLNWVPPDGSRSSMSYSHPSTPVVPSPRVRYALARDAASNSPAGTTTNPFRARAAYVETQGL</sequence>
<comment type="similarity">
    <text evidence="1">Belongs to the SIP5 family.</text>
</comment>
<feature type="compositionally biased region" description="Low complexity" evidence="2">
    <location>
        <begin position="367"/>
        <end position="377"/>
    </location>
</feature>
<dbReference type="EMBL" id="LT671828">
    <property type="protein sequence ID" value="SHO79934.1"/>
    <property type="molecule type" value="Genomic_DNA"/>
</dbReference>
<dbReference type="STRING" id="1230383.A0A1M8ACI9"/>
<dbReference type="Proteomes" id="UP000186303">
    <property type="component" value="Chromosome 8"/>
</dbReference>
<protein>
    <recommendedName>
        <fullName evidence="5">RING-type domain-containing protein</fullName>
    </recommendedName>
</protein>
<reference evidence="4" key="1">
    <citation type="journal article" date="2017" name="Nucleic Acids Res.">
        <title>Proteogenomics produces comprehensive and highly accurate protein-coding gene annotation in a complete genome assembly of Malassezia sympodialis.</title>
        <authorList>
            <person name="Zhu Y."/>
            <person name="Engstroem P.G."/>
            <person name="Tellgren-Roth C."/>
            <person name="Baudo C.D."/>
            <person name="Kennell J.C."/>
            <person name="Sun S."/>
            <person name="Billmyre R.B."/>
            <person name="Schroeder M.S."/>
            <person name="Andersson A."/>
            <person name="Holm T."/>
            <person name="Sigurgeirsson B."/>
            <person name="Wu G."/>
            <person name="Sankaranarayanan S.R."/>
            <person name="Siddharthan R."/>
            <person name="Sanyal K."/>
            <person name="Lundeberg J."/>
            <person name="Nystedt B."/>
            <person name="Boekhout T."/>
            <person name="Dawson T.L. Jr."/>
            <person name="Heitman J."/>
            <person name="Scheynius A."/>
            <person name="Lehtioe J."/>
        </authorList>
    </citation>
    <scope>NUCLEOTIDE SEQUENCE [LARGE SCALE GENOMIC DNA]</scope>
    <source>
        <strain evidence="4">ATCC 42132</strain>
    </source>
</reference>
<accession>A0A1M8ACI9</accession>
<gene>
    <name evidence="3" type="ORF">MSYG_4289</name>
</gene>
<feature type="compositionally biased region" description="Low complexity" evidence="2">
    <location>
        <begin position="408"/>
        <end position="452"/>
    </location>
</feature>
<feature type="compositionally biased region" description="Polar residues" evidence="2">
    <location>
        <begin position="458"/>
        <end position="471"/>
    </location>
</feature>
<evidence type="ECO:0000256" key="1">
    <source>
        <dbReference type="ARBA" id="ARBA00010402"/>
    </source>
</evidence>
<evidence type="ECO:0000256" key="2">
    <source>
        <dbReference type="SAM" id="MobiDB-lite"/>
    </source>
</evidence>
<dbReference type="VEuPathDB" id="FungiDB:MSYG_4289"/>
<dbReference type="GO" id="GO:0005737">
    <property type="term" value="C:cytoplasm"/>
    <property type="evidence" value="ECO:0007669"/>
    <property type="project" value="TreeGrafter"/>
</dbReference>
<proteinExistence type="inferred from homology"/>
<dbReference type="CDD" id="cd24139">
    <property type="entry name" value="SIP5-like"/>
    <property type="match status" value="1"/>
</dbReference>
<organism evidence="3 4">
    <name type="scientific">Malassezia sympodialis (strain ATCC 42132)</name>
    <name type="common">Atopic eczema-associated yeast</name>
    <dbReference type="NCBI Taxonomy" id="1230383"/>
    <lineage>
        <taxon>Eukaryota</taxon>
        <taxon>Fungi</taxon>
        <taxon>Dikarya</taxon>
        <taxon>Basidiomycota</taxon>
        <taxon>Ustilaginomycotina</taxon>
        <taxon>Malasseziomycetes</taxon>
        <taxon>Malasseziales</taxon>
        <taxon>Malasseziaceae</taxon>
        <taxon>Malassezia</taxon>
    </lineage>
</organism>
<dbReference type="OrthoDB" id="21471at2759"/>